<organism evidence="2 3">
    <name type="scientific">Sutterella seckii</name>
    <dbReference type="NCBI Taxonomy" id="1944635"/>
    <lineage>
        <taxon>Bacteria</taxon>
        <taxon>Pseudomonadati</taxon>
        <taxon>Pseudomonadota</taxon>
        <taxon>Betaproteobacteria</taxon>
        <taxon>Burkholderiales</taxon>
        <taxon>Sutterellaceae</taxon>
        <taxon>Sutterella</taxon>
    </lineage>
</organism>
<keyword evidence="3" id="KW-1185">Reference proteome</keyword>
<gene>
    <name evidence="2" type="ORF">GBM96_05580</name>
</gene>
<comment type="caution">
    <text evidence="2">The sequence shown here is derived from an EMBL/GenBank/DDBJ whole genome shotgun (WGS) entry which is preliminary data.</text>
</comment>
<dbReference type="EMBL" id="WEHW01000014">
    <property type="protein sequence ID" value="KAB7651465.1"/>
    <property type="molecule type" value="Genomic_DNA"/>
</dbReference>
<proteinExistence type="predicted"/>
<name>A0AAI9SDB0_9BURK</name>
<dbReference type="RefSeq" id="WP_139688634.1">
    <property type="nucleotide sequence ID" value="NZ_WEHW01000014.1"/>
</dbReference>
<evidence type="ECO:0000313" key="3">
    <source>
        <dbReference type="Proteomes" id="UP000469462"/>
    </source>
</evidence>
<feature type="region of interest" description="Disordered" evidence="1">
    <location>
        <begin position="1"/>
        <end position="57"/>
    </location>
</feature>
<feature type="compositionally biased region" description="Low complexity" evidence="1">
    <location>
        <begin position="8"/>
        <end position="22"/>
    </location>
</feature>
<evidence type="ECO:0000313" key="2">
    <source>
        <dbReference type="EMBL" id="KAB7651465.1"/>
    </source>
</evidence>
<feature type="compositionally biased region" description="Basic and acidic residues" evidence="1">
    <location>
        <begin position="43"/>
        <end position="57"/>
    </location>
</feature>
<dbReference type="Proteomes" id="UP000469462">
    <property type="component" value="Unassembled WGS sequence"/>
</dbReference>
<dbReference type="AlphaFoldDB" id="A0AAI9SDB0"/>
<protein>
    <submittedName>
        <fullName evidence="2">Uncharacterized protein</fullName>
    </submittedName>
</protein>
<sequence length="110" mass="12022">MGKKDSAKAAGKAPSKGAAKSKSVLRLIKKAQAKRTPGTPIDLRPEEARKKSVEKEEKGYLRCSARLTAEQLAFWHAAGGSEWTRRLLAEGMRMKEMAKAAQAPIEKTSK</sequence>
<evidence type="ECO:0000256" key="1">
    <source>
        <dbReference type="SAM" id="MobiDB-lite"/>
    </source>
</evidence>
<accession>A0AAI9SDB0</accession>
<reference evidence="2 3" key="1">
    <citation type="submission" date="2019-10" db="EMBL/GenBank/DDBJ databases">
        <title>Genome diversity of Sutterella seckii.</title>
        <authorList>
            <person name="Chaplin A.V."/>
            <person name="Sokolova S.R."/>
            <person name="Mosin K.A."/>
            <person name="Ivanova E.L."/>
            <person name="Kochetkova T.O."/>
            <person name="Goltsov A.Y."/>
            <person name="Trofimov D.Y."/>
            <person name="Efimov B.A."/>
        </authorList>
    </citation>
    <scope>NUCLEOTIDE SEQUENCE [LARGE SCALE GENOMIC DNA]</scope>
    <source>
        <strain evidence="2 3">ASD3426</strain>
    </source>
</reference>